<sequence length="206" mass="23417">MDPQVASCTERGHEKKGTEQTRERRTHGMQTAHFLENKAHALRRPGAVWPRVFLHVMGPAVLSKWPRLREALHQGLGHSANTRRRETWLLADGKISRQYLQAKTEKTPHVGVFCMDGIFYERRLFYCRGFGKSRVPRPWGQCIQYWASGRGLFHIKGAPAPTNAAAQQARPAWLVWSHGPSTAEDAPWIRMSVQTIMAFHSPPVCS</sequence>
<dbReference type="Proteomes" id="UP000092555">
    <property type="component" value="Unassembled WGS sequence"/>
</dbReference>
<dbReference type="EMBL" id="LXTC01000005">
    <property type="protein sequence ID" value="OBA19825.1"/>
    <property type="molecule type" value="Genomic_DNA"/>
</dbReference>
<evidence type="ECO:0000256" key="1">
    <source>
        <dbReference type="SAM" id="MobiDB-lite"/>
    </source>
</evidence>
<organism evidence="2 3">
    <name type="scientific">Metschnikowia bicuspidata var. bicuspidata NRRL YB-4993</name>
    <dbReference type="NCBI Taxonomy" id="869754"/>
    <lineage>
        <taxon>Eukaryota</taxon>
        <taxon>Fungi</taxon>
        <taxon>Dikarya</taxon>
        <taxon>Ascomycota</taxon>
        <taxon>Saccharomycotina</taxon>
        <taxon>Pichiomycetes</taxon>
        <taxon>Metschnikowiaceae</taxon>
        <taxon>Metschnikowia</taxon>
    </lineage>
</organism>
<gene>
    <name evidence="2" type="ORF">METBIDRAFT_208466</name>
</gene>
<proteinExistence type="predicted"/>
<evidence type="ECO:0000313" key="2">
    <source>
        <dbReference type="EMBL" id="OBA19825.1"/>
    </source>
</evidence>
<feature type="region of interest" description="Disordered" evidence="1">
    <location>
        <begin position="1"/>
        <end position="26"/>
    </location>
</feature>
<accession>A0A1A0H771</accession>
<dbReference type="RefSeq" id="XP_018710350.1">
    <property type="nucleotide sequence ID" value="XM_018855014.1"/>
</dbReference>
<protein>
    <submittedName>
        <fullName evidence="2">Uncharacterized protein</fullName>
    </submittedName>
</protein>
<feature type="compositionally biased region" description="Basic and acidic residues" evidence="1">
    <location>
        <begin position="10"/>
        <end position="23"/>
    </location>
</feature>
<reference evidence="2 3" key="1">
    <citation type="submission" date="2016-05" db="EMBL/GenBank/DDBJ databases">
        <title>Comparative genomics of biotechnologically important yeasts.</title>
        <authorList>
            <consortium name="DOE Joint Genome Institute"/>
            <person name="Riley R."/>
            <person name="Haridas S."/>
            <person name="Wolfe K.H."/>
            <person name="Lopes M.R."/>
            <person name="Hittinger C.T."/>
            <person name="Goker M."/>
            <person name="Salamov A."/>
            <person name="Wisecaver J."/>
            <person name="Long T.M."/>
            <person name="Aerts A.L."/>
            <person name="Barry K."/>
            <person name="Choi C."/>
            <person name="Clum A."/>
            <person name="Coughlan A.Y."/>
            <person name="Deshpande S."/>
            <person name="Douglass A.P."/>
            <person name="Hanson S.J."/>
            <person name="Klenk H.-P."/>
            <person name="LaButti K."/>
            <person name="Lapidus A."/>
            <person name="Lindquist E."/>
            <person name="Lipzen A."/>
            <person name="Meier-kolthoff J.P."/>
            <person name="Ohm R.A."/>
            <person name="Otillar R.P."/>
            <person name="Pangilinan J."/>
            <person name="Peng Y."/>
            <person name="Rokas A."/>
            <person name="Rosa C.A."/>
            <person name="Scheuner C."/>
            <person name="Sibirny A.A."/>
            <person name="Slot J.C."/>
            <person name="Stielow J.B."/>
            <person name="Sun H."/>
            <person name="Kurtzman C.P."/>
            <person name="Blackwell M."/>
            <person name="Grigoriev I.V."/>
            <person name="Jeffries T.W."/>
        </authorList>
    </citation>
    <scope>NUCLEOTIDE SEQUENCE [LARGE SCALE GENOMIC DNA]</scope>
    <source>
        <strain evidence="2 3">NRRL YB-4993</strain>
    </source>
</reference>
<evidence type="ECO:0000313" key="3">
    <source>
        <dbReference type="Proteomes" id="UP000092555"/>
    </source>
</evidence>
<name>A0A1A0H771_9ASCO</name>
<dbReference type="GeneID" id="30027990"/>
<dbReference type="AlphaFoldDB" id="A0A1A0H771"/>
<comment type="caution">
    <text evidence="2">The sequence shown here is derived from an EMBL/GenBank/DDBJ whole genome shotgun (WGS) entry which is preliminary data.</text>
</comment>
<keyword evidence="3" id="KW-1185">Reference proteome</keyword>